<evidence type="ECO:0000256" key="6">
    <source>
        <dbReference type="ARBA" id="ARBA00022741"/>
    </source>
</evidence>
<dbReference type="InterPro" id="IPR011642">
    <property type="entry name" value="Gate_dom"/>
</dbReference>
<sequence length="788" mass="85614">MWIVRHACLIKARSSKEPLWSHIPSLVPNCGKTTLFNLLKGGKQTVGNWPGVTVEKKVGQFLYKGQRFTLVDLPGVYSLNPASESAEDERVARDYILSGEAHLVLNILDAANLERNLYLTAQLLDMNVPMIVAVNMMDIASSRKLEIDIAALQNRLGCPVIPITASQNKGMDVLRQVCLSTLADIRSPNVEVPYDAPLKNAAVQMALRLTDIPSVTHPYWLALQLLEGDSTVRTRLPAPLLAEMDAQVATLTETYDDELDIFLADGRYQFVSSIANQVVIRRSNVSATLTDKIDRVVLHRFFGIPIFLLVMYLMFIFTIKVGSAFIDFFDQFVGALLVDGLGTLLRAINTPEWLATLVADGIGGGIQTVSTFIPVIGCLYLFLSYLEDSGYMARAAFVMDRFMRSIGLPGKAFVPLIVGFGCNVPAVMATRTMEKHSDRIVTVMMAPFMSCGARLPVYVLFATALFTSGGQNLVFGLYLVGIFAAIATGFMLKNTALQGDASAFVMEIPPYHLPGLRSVLIRTWDRLKGFILRAGKLIVVVVTVLSFFNSMGTDGSFGNQDSDKSVLSSIGQKIVPVFAPMGIKAENWPAAVGVFTGIFAKEAVVDTLDSLYGAMADSQSGEQEQDLPFNLGDSVVAALATIPENLAKLGGELLDPLGINVGDLSDTAAVAEQNEFSVSSLDIIVHLFDGRLGAVAYLLMVLLYVPCVAALSAIWREVGTAWALFCFVWTIELGYGAAVLVYQVGRFANHPLYSASAIAAVLAVWAITVFFLRRNGNLRQQSAVVRAA</sequence>
<protein>
    <recommendedName>
        <fullName evidence="12 13">Ferrous iron transport protein B</fullName>
    </recommendedName>
</protein>
<dbReference type="PANTHER" id="PTHR43185">
    <property type="entry name" value="FERROUS IRON TRANSPORT PROTEIN B"/>
    <property type="match status" value="1"/>
</dbReference>
<feature type="transmembrane region" description="Helical" evidence="13">
    <location>
        <begin position="722"/>
        <end position="745"/>
    </location>
</feature>
<dbReference type="InterPro" id="IPR030389">
    <property type="entry name" value="G_FEOB_dom"/>
</dbReference>
<keyword evidence="7 13" id="KW-1133">Transmembrane helix</keyword>
<dbReference type="CDD" id="cd01879">
    <property type="entry name" value="FeoB"/>
    <property type="match status" value="1"/>
</dbReference>
<keyword evidence="16" id="KW-1185">Reference proteome</keyword>
<dbReference type="RefSeq" id="WP_222160871.1">
    <property type="nucleotide sequence ID" value="NZ_CP081864.1"/>
</dbReference>
<dbReference type="InterPro" id="IPR041069">
    <property type="entry name" value="FeoB_Cyto"/>
</dbReference>
<dbReference type="InterPro" id="IPR011640">
    <property type="entry name" value="Fe2_transport_prot_B_C"/>
</dbReference>
<keyword evidence="5 13" id="KW-0812">Transmembrane</keyword>
<organism evidence="15 16">
    <name type="scientific">Symbiopectobacterium purcellii</name>
    <dbReference type="NCBI Taxonomy" id="2871826"/>
    <lineage>
        <taxon>Bacteria</taxon>
        <taxon>Pseudomonadati</taxon>
        <taxon>Pseudomonadota</taxon>
        <taxon>Gammaproteobacteria</taxon>
        <taxon>Enterobacterales</taxon>
        <taxon>Enterobacteriaceae</taxon>
    </lineage>
</organism>
<feature type="domain" description="FeoB-type G" evidence="14">
    <location>
        <begin position="19"/>
        <end position="184"/>
    </location>
</feature>
<dbReference type="Pfam" id="PF07664">
    <property type="entry name" value="FeoB_C"/>
    <property type="match status" value="1"/>
</dbReference>
<evidence type="ECO:0000256" key="13">
    <source>
        <dbReference type="RuleBase" id="RU362098"/>
    </source>
</evidence>
<dbReference type="Gene3D" id="1.10.287.1770">
    <property type="match status" value="1"/>
</dbReference>
<keyword evidence="2 13" id="KW-0813">Transport</keyword>
<name>A0ABX9ASV0_9ENTR</name>
<dbReference type="Pfam" id="PF02421">
    <property type="entry name" value="FeoB_N"/>
    <property type="match status" value="1"/>
</dbReference>
<dbReference type="InterPro" id="IPR003373">
    <property type="entry name" value="Fe2_transport_prot-B"/>
</dbReference>
<evidence type="ECO:0000256" key="8">
    <source>
        <dbReference type="ARBA" id="ARBA00023004"/>
    </source>
</evidence>
<dbReference type="InterPro" id="IPR005225">
    <property type="entry name" value="Small_GTP-bd"/>
</dbReference>
<dbReference type="InterPro" id="IPR027417">
    <property type="entry name" value="P-loop_NTPase"/>
</dbReference>
<evidence type="ECO:0000256" key="9">
    <source>
        <dbReference type="ARBA" id="ARBA00023065"/>
    </source>
</evidence>
<dbReference type="NCBIfam" id="NF007105">
    <property type="entry name" value="PRK09554.1"/>
    <property type="match status" value="1"/>
</dbReference>
<dbReference type="Pfam" id="PF07670">
    <property type="entry name" value="Gate"/>
    <property type="match status" value="2"/>
</dbReference>
<keyword evidence="11 13" id="KW-0472">Membrane</keyword>
<evidence type="ECO:0000256" key="10">
    <source>
        <dbReference type="ARBA" id="ARBA00023134"/>
    </source>
</evidence>
<comment type="function">
    <text evidence="13">Probable transporter of a GTP-driven Fe(2+) uptake system.</text>
</comment>
<dbReference type="PANTHER" id="PTHR43185:SF1">
    <property type="entry name" value="FE(2+) TRANSPORTER FEOB"/>
    <property type="match status" value="1"/>
</dbReference>
<keyword evidence="8 13" id="KW-0408">Iron</keyword>
<keyword evidence="10 13" id="KW-0342">GTP-binding</keyword>
<feature type="transmembrane region" description="Helical" evidence="13">
    <location>
        <begin position="406"/>
        <end position="428"/>
    </location>
</feature>
<keyword evidence="4 13" id="KW-0410">Iron transport</keyword>
<feature type="transmembrane region" description="Helical" evidence="13">
    <location>
        <begin position="473"/>
        <end position="492"/>
    </location>
</feature>
<dbReference type="Proteomes" id="UP000825886">
    <property type="component" value="Chromosome"/>
</dbReference>
<evidence type="ECO:0000256" key="1">
    <source>
        <dbReference type="ARBA" id="ARBA00004651"/>
    </source>
</evidence>
<dbReference type="EMBL" id="CP081864">
    <property type="protein sequence ID" value="QZN97841.1"/>
    <property type="molecule type" value="Genomic_DNA"/>
</dbReference>
<dbReference type="SUPFAM" id="SSF52540">
    <property type="entry name" value="P-loop containing nucleoside triphosphate hydrolases"/>
    <property type="match status" value="1"/>
</dbReference>
<feature type="transmembrane region" description="Helical" evidence="13">
    <location>
        <begin position="694"/>
        <end position="715"/>
    </location>
</feature>
<evidence type="ECO:0000256" key="7">
    <source>
        <dbReference type="ARBA" id="ARBA00022989"/>
    </source>
</evidence>
<comment type="subcellular location">
    <subcellularLocation>
        <location evidence="13">Cell inner membrane</location>
        <topology evidence="13">Multi-pass membrane protein</topology>
    </subcellularLocation>
    <subcellularLocation>
        <location evidence="1">Cell membrane</location>
        <topology evidence="1">Multi-pass membrane protein</topology>
    </subcellularLocation>
</comment>
<keyword evidence="6" id="KW-0547">Nucleotide-binding</keyword>
<feature type="transmembrane region" description="Helical" evidence="13">
    <location>
        <begin position="440"/>
        <end position="461"/>
    </location>
</feature>
<feature type="transmembrane region" description="Helical" evidence="13">
    <location>
        <begin position="361"/>
        <end position="386"/>
    </location>
</feature>
<dbReference type="NCBIfam" id="TIGR00231">
    <property type="entry name" value="small_GTP"/>
    <property type="match status" value="1"/>
</dbReference>
<evidence type="ECO:0000256" key="3">
    <source>
        <dbReference type="ARBA" id="ARBA00022475"/>
    </source>
</evidence>
<evidence type="ECO:0000313" key="16">
    <source>
        <dbReference type="Proteomes" id="UP000825886"/>
    </source>
</evidence>
<evidence type="ECO:0000259" key="14">
    <source>
        <dbReference type="PROSITE" id="PS51711"/>
    </source>
</evidence>
<proteinExistence type="inferred from homology"/>
<dbReference type="PROSITE" id="PS51711">
    <property type="entry name" value="G_FEOB"/>
    <property type="match status" value="1"/>
</dbReference>
<evidence type="ECO:0000256" key="11">
    <source>
        <dbReference type="ARBA" id="ARBA00023136"/>
    </source>
</evidence>
<evidence type="ECO:0000256" key="12">
    <source>
        <dbReference type="NCBIfam" id="TIGR00437"/>
    </source>
</evidence>
<dbReference type="Pfam" id="PF17910">
    <property type="entry name" value="FeoB_Cyto"/>
    <property type="match status" value="1"/>
</dbReference>
<gene>
    <name evidence="15" type="primary">feoB</name>
    <name evidence="15" type="ORF">K6K13_11380</name>
</gene>
<evidence type="ECO:0000256" key="5">
    <source>
        <dbReference type="ARBA" id="ARBA00022692"/>
    </source>
</evidence>
<dbReference type="Gene3D" id="3.40.50.300">
    <property type="entry name" value="P-loop containing nucleotide triphosphate hydrolases"/>
    <property type="match status" value="1"/>
</dbReference>
<keyword evidence="9" id="KW-0406">Ion transport</keyword>
<evidence type="ECO:0000256" key="4">
    <source>
        <dbReference type="ARBA" id="ARBA00022496"/>
    </source>
</evidence>
<feature type="transmembrane region" description="Helical" evidence="13">
    <location>
        <begin position="751"/>
        <end position="772"/>
    </location>
</feature>
<dbReference type="NCBIfam" id="TIGR00437">
    <property type="entry name" value="feoB"/>
    <property type="match status" value="1"/>
</dbReference>
<accession>A0ABX9ASV0</accession>
<dbReference type="InterPro" id="IPR050860">
    <property type="entry name" value="FeoB_GTPase"/>
</dbReference>
<evidence type="ECO:0000313" key="15">
    <source>
        <dbReference type="EMBL" id="QZN97841.1"/>
    </source>
</evidence>
<comment type="similarity">
    <text evidence="13">Belongs to the TRAFAC class TrmE-Era-EngA-EngB-Septin-like GTPase superfamily. FeoB GTPase (TC 9.A.8) family.</text>
</comment>
<reference evidence="15 16" key="1">
    <citation type="submission" date="2021-08" db="EMBL/GenBank/DDBJ databases">
        <title>Culture and genomic analysis of Symbiopectobacterium purcellii sp. nov. gen. nov., isolated from the leafhopper Empoasca decipiens.</title>
        <authorList>
            <person name="Nadal-Jimenez P."/>
            <person name="Siozios S."/>
            <person name="Halliday N."/>
            <person name="Camara M."/>
            <person name="Hurst G.D.D."/>
        </authorList>
    </citation>
    <scope>NUCLEOTIDE SEQUENCE [LARGE SCALE GENOMIC DNA]</scope>
    <source>
        <strain evidence="15 16">SyEd1</strain>
    </source>
</reference>
<feature type="transmembrane region" description="Helical" evidence="13">
    <location>
        <begin position="301"/>
        <end position="326"/>
    </location>
</feature>
<evidence type="ECO:0000256" key="2">
    <source>
        <dbReference type="ARBA" id="ARBA00022448"/>
    </source>
</evidence>
<keyword evidence="3" id="KW-1003">Cell membrane</keyword>